<dbReference type="PROSITE" id="PS50893">
    <property type="entry name" value="ABC_TRANSPORTER_2"/>
    <property type="match status" value="1"/>
</dbReference>
<evidence type="ECO:0000256" key="2">
    <source>
        <dbReference type="ARBA" id="ARBA00022448"/>
    </source>
</evidence>
<dbReference type="CDD" id="cd03225">
    <property type="entry name" value="ABC_cobalt_CbiO_domain1"/>
    <property type="match status" value="1"/>
</dbReference>
<dbReference type="InterPro" id="IPR003593">
    <property type="entry name" value="AAA+_ATPase"/>
</dbReference>
<keyword evidence="5 7" id="KW-0067">ATP-binding</keyword>
<dbReference type="SMART" id="SM00382">
    <property type="entry name" value="AAA"/>
    <property type="match status" value="1"/>
</dbReference>
<dbReference type="SUPFAM" id="SSF52540">
    <property type="entry name" value="P-loop containing nucleoside triphosphate hydrolases"/>
    <property type="match status" value="1"/>
</dbReference>
<keyword evidence="3" id="KW-0472">Membrane</keyword>
<dbReference type="InterPro" id="IPR027417">
    <property type="entry name" value="P-loop_NTPase"/>
</dbReference>
<evidence type="ECO:0000256" key="3">
    <source>
        <dbReference type="ARBA" id="ARBA00022475"/>
    </source>
</evidence>
<organism evidence="7 8">
    <name type="scientific">Rhodoferax lithotrophicus</name>
    <dbReference type="NCBI Taxonomy" id="2798804"/>
    <lineage>
        <taxon>Bacteria</taxon>
        <taxon>Pseudomonadati</taxon>
        <taxon>Pseudomonadota</taxon>
        <taxon>Betaproteobacteria</taxon>
        <taxon>Burkholderiales</taxon>
        <taxon>Comamonadaceae</taxon>
        <taxon>Rhodoferax</taxon>
    </lineage>
</organism>
<dbReference type="RefSeq" id="WP_223903757.1">
    <property type="nucleotide sequence ID" value="NZ_AP024238.1"/>
</dbReference>
<evidence type="ECO:0000256" key="4">
    <source>
        <dbReference type="ARBA" id="ARBA00022741"/>
    </source>
</evidence>
<accession>A0ABN6D6U5</accession>
<dbReference type="Gene3D" id="3.40.50.300">
    <property type="entry name" value="P-loop containing nucleotide triphosphate hydrolases"/>
    <property type="match status" value="1"/>
</dbReference>
<dbReference type="Pfam" id="PF00005">
    <property type="entry name" value="ABC_tran"/>
    <property type="match status" value="1"/>
</dbReference>
<feature type="domain" description="ABC transporter" evidence="6">
    <location>
        <begin position="14"/>
        <end position="240"/>
    </location>
</feature>
<proteinExistence type="inferred from homology"/>
<evidence type="ECO:0000256" key="5">
    <source>
        <dbReference type="ARBA" id="ARBA00022840"/>
    </source>
</evidence>
<comment type="similarity">
    <text evidence="1">Belongs to the ABC transporter superfamily.</text>
</comment>
<dbReference type="InterPro" id="IPR050095">
    <property type="entry name" value="ECF_ABC_transporter_ATP-bd"/>
</dbReference>
<reference evidence="7 8" key="1">
    <citation type="journal article" date="2021" name="Microbiol. Spectr.">
        <title>A Single Bacterium Capable of Oxidation and Reduction of Iron at Circumneutral pH.</title>
        <authorList>
            <person name="Kato S."/>
            <person name="Ohkuma M."/>
        </authorList>
    </citation>
    <scope>NUCLEOTIDE SEQUENCE [LARGE SCALE GENOMIC DNA]</scope>
    <source>
        <strain evidence="7 8">MIZ03</strain>
    </source>
</reference>
<gene>
    <name evidence="7" type="ORF">MIZ03_2621</name>
</gene>
<dbReference type="InterPro" id="IPR003439">
    <property type="entry name" value="ABC_transporter-like_ATP-bd"/>
</dbReference>
<sequence>MSILQAKSNAISLLDIHDVTLLRGSCKVFDALTLQLNESRIGLIGDNGAGKSSLFRMICGLDTPQSGSVRVRHIDAHQVNSKRPGMVGMMFQNPDDQIIFPTVEEELALGLSPSGISRREAITRARDFLASRGLAHWSERTIGSLSQGQRQHVCWLALMIASPELLLLDEPFASLDLPGQALLGMDIAKASQQVIVSTHLLHHVRSFERVIWLDKGQVRADGSGQSVCAAYESDVAARLAAQALSFNDGLPDSPESIR</sequence>
<protein>
    <submittedName>
        <fullName evidence="7">Biotin transport ATP-binding protein BioM</fullName>
    </submittedName>
</protein>
<dbReference type="GO" id="GO:0005524">
    <property type="term" value="F:ATP binding"/>
    <property type="evidence" value="ECO:0007669"/>
    <property type="project" value="UniProtKB-KW"/>
</dbReference>
<name>A0ABN6D6U5_9BURK</name>
<keyword evidence="2" id="KW-0813">Transport</keyword>
<dbReference type="PANTHER" id="PTHR43553:SF24">
    <property type="entry name" value="ENERGY-COUPLING FACTOR TRANSPORTER ATP-BINDING PROTEIN ECFA1"/>
    <property type="match status" value="1"/>
</dbReference>
<keyword evidence="8" id="KW-1185">Reference proteome</keyword>
<dbReference type="EMBL" id="AP024238">
    <property type="protein sequence ID" value="BCO27732.1"/>
    <property type="molecule type" value="Genomic_DNA"/>
</dbReference>
<dbReference type="Proteomes" id="UP000824366">
    <property type="component" value="Chromosome"/>
</dbReference>
<dbReference type="PANTHER" id="PTHR43553">
    <property type="entry name" value="HEAVY METAL TRANSPORTER"/>
    <property type="match status" value="1"/>
</dbReference>
<evidence type="ECO:0000259" key="6">
    <source>
        <dbReference type="PROSITE" id="PS50893"/>
    </source>
</evidence>
<keyword evidence="4" id="KW-0547">Nucleotide-binding</keyword>
<evidence type="ECO:0000313" key="7">
    <source>
        <dbReference type="EMBL" id="BCO27732.1"/>
    </source>
</evidence>
<dbReference type="InterPro" id="IPR015856">
    <property type="entry name" value="ABC_transpr_CbiO/EcfA_su"/>
</dbReference>
<evidence type="ECO:0000256" key="1">
    <source>
        <dbReference type="ARBA" id="ARBA00005417"/>
    </source>
</evidence>
<keyword evidence="3" id="KW-1003">Cell membrane</keyword>
<evidence type="ECO:0000313" key="8">
    <source>
        <dbReference type="Proteomes" id="UP000824366"/>
    </source>
</evidence>